<dbReference type="AlphaFoldDB" id="A0A9P7UEZ1"/>
<organism evidence="10 11">
    <name type="scientific">Colletotrichum scovillei</name>
    <dbReference type="NCBI Taxonomy" id="1209932"/>
    <lineage>
        <taxon>Eukaryota</taxon>
        <taxon>Fungi</taxon>
        <taxon>Dikarya</taxon>
        <taxon>Ascomycota</taxon>
        <taxon>Pezizomycotina</taxon>
        <taxon>Sordariomycetes</taxon>
        <taxon>Hypocreomycetidae</taxon>
        <taxon>Glomerellales</taxon>
        <taxon>Glomerellaceae</taxon>
        <taxon>Colletotrichum</taxon>
        <taxon>Colletotrichum acutatum species complex</taxon>
    </lineage>
</organism>
<evidence type="ECO:0000256" key="5">
    <source>
        <dbReference type="ARBA" id="ARBA00022729"/>
    </source>
</evidence>
<evidence type="ECO:0000313" key="11">
    <source>
        <dbReference type="Proteomes" id="UP000699042"/>
    </source>
</evidence>
<dbReference type="EMBL" id="JAESDN010000003">
    <property type="protein sequence ID" value="KAG7054233.1"/>
    <property type="molecule type" value="Genomic_DNA"/>
</dbReference>
<comment type="similarity">
    <text evidence="3">Belongs to the KISH family.</text>
</comment>
<sequence>MQSSELRPHVAQTLRATLSTEERLKTTAPLGHLYRDDQARLSIYAESPFKPPTHPPRGTKLANMTALFNFQSLLLVILLLICTCAYAHQLMPAIMDRNKDGIMGIFWKFARVGERLSPYISLCCVVMAASFSLSRLFSPAILTGLRQVSMLIN</sequence>
<dbReference type="InterPro" id="IPR051523">
    <property type="entry name" value="KISH_domain"/>
</dbReference>
<keyword evidence="4 9" id="KW-0812">Transmembrane</keyword>
<keyword evidence="6 9" id="KW-1133">Transmembrane helix</keyword>
<protein>
    <submittedName>
        <fullName evidence="10">DUF1242-domain-containing protein</fullName>
    </submittedName>
</protein>
<comment type="function">
    <text evidence="1">Involved in the early part of the secretory pathway.</text>
</comment>
<evidence type="ECO:0000256" key="1">
    <source>
        <dbReference type="ARBA" id="ARBA00002154"/>
    </source>
</evidence>
<keyword evidence="11" id="KW-1185">Reference proteome</keyword>
<comment type="caution">
    <text evidence="10">The sequence shown here is derived from an EMBL/GenBank/DDBJ whole genome shotgun (WGS) entry which is preliminary data.</text>
</comment>
<evidence type="ECO:0000313" key="10">
    <source>
        <dbReference type="EMBL" id="KAG7054233.1"/>
    </source>
</evidence>
<feature type="transmembrane region" description="Helical" evidence="9">
    <location>
        <begin position="116"/>
        <end position="137"/>
    </location>
</feature>
<keyword evidence="8 9" id="KW-0472">Membrane</keyword>
<dbReference type="Pfam" id="PF06842">
    <property type="entry name" value="DUF1242"/>
    <property type="match status" value="1"/>
</dbReference>
<keyword evidence="7" id="KW-0333">Golgi apparatus</keyword>
<evidence type="ECO:0000256" key="7">
    <source>
        <dbReference type="ARBA" id="ARBA00023034"/>
    </source>
</evidence>
<evidence type="ECO:0000256" key="4">
    <source>
        <dbReference type="ARBA" id="ARBA00022692"/>
    </source>
</evidence>
<proteinExistence type="inferred from homology"/>
<dbReference type="GO" id="GO:0000139">
    <property type="term" value="C:Golgi membrane"/>
    <property type="evidence" value="ECO:0007669"/>
    <property type="project" value="UniProtKB-SubCell"/>
</dbReference>
<dbReference type="Proteomes" id="UP000699042">
    <property type="component" value="Unassembled WGS sequence"/>
</dbReference>
<reference evidence="10" key="1">
    <citation type="submission" date="2021-05" db="EMBL/GenBank/DDBJ databases">
        <title>Comparative genomics of three Colletotrichum scovillei strains and genetic complementation revealed genes involved fungal growth and virulence on chili pepper.</title>
        <authorList>
            <person name="Hsieh D.-K."/>
            <person name="Chuang S.-C."/>
            <person name="Chen C.-Y."/>
            <person name="Chao Y.-T."/>
            <person name="Lu M.-Y.J."/>
            <person name="Lee M.-H."/>
            <person name="Shih M.-C."/>
        </authorList>
    </citation>
    <scope>NUCLEOTIDE SEQUENCE</scope>
    <source>
        <strain evidence="10">Coll-153</strain>
    </source>
</reference>
<keyword evidence="5" id="KW-0732">Signal</keyword>
<comment type="subcellular location">
    <subcellularLocation>
        <location evidence="2">Golgi apparatus membrane</location>
        <topology evidence="2">Single-pass type I membrane protein</topology>
    </subcellularLocation>
</comment>
<dbReference type="PANTHER" id="PTHR13229">
    <property type="entry name" value="PROTEIN KISH-A"/>
    <property type="match status" value="1"/>
</dbReference>
<evidence type="ECO:0000256" key="6">
    <source>
        <dbReference type="ARBA" id="ARBA00022989"/>
    </source>
</evidence>
<evidence type="ECO:0000256" key="3">
    <source>
        <dbReference type="ARBA" id="ARBA00008961"/>
    </source>
</evidence>
<evidence type="ECO:0000256" key="2">
    <source>
        <dbReference type="ARBA" id="ARBA00004614"/>
    </source>
</evidence>
<feature type="transmembrane region" description="Helical" evidence="9">
    <location>
        <begin position="66"/>
        <end position="88"/>
    </location>
</feature>
<dbReference type="InterPro" id="IPR009653">
    <property type="entry name" value="Ksh1"/>
</dbReference>
<name>A0A9P7UEZ1_9PEZI</name>
<evidence type="ECO:0000256" key="8">
    <source>
        <dbReference type="ARBA" id="ARBA00023136"/>
    </source>
</evidence>
<evidence type="ECO:0000256" key="9">
    <source>
        <dbReference type="SAM" id="Phobius"/>
    </source>
</evidence>
<gene>
    <name evidence="10" type="ORF">JMJ77_001302</name>
</gene>
<accession>A0A9P7UEZ1</accession>